<organism evidence="2 3">
    <name type="scientific">Stephania yunnanensis</name>
    <dbReference type="NCBI Taxonomy" id="152371"/>
    <lineage>
        <taxon>Eukaryota</taxon>
        <taxon>Viridiplantae</taxon>
        <taxon>Streptophyta</taxon>
        <taxon>Embryophyta</taxon>
        <taxon>Tracheophyta</taxon>
        <taxon>Spermatophyta</taxon>
        <taxon>Magnoliopsida</taxon>
        <taxon>Ranunculales</taxon>
        <taxon>Menispermaceae</taxon>
        <taxon>Menispermoideae</taxon>
        <taxon>Cissampelideae</taxon>
        <taxon>Stephania</taxon>
    </lineage>
</organism>
<gene>
    <name evidence="2" type="ORF">Syun_031501</name>
</gene>
<proteinExistence type="predicted"/>
<dbReference type="Proteomes" id="UP001420932">
    <property type="component" value="Unassembled WGS sequence"/>
</dbReference>
<dbReference type="AlphaFoldDB" id="A0AAP0E432"/>
<protein>
    <recommendedName>
        <fullName evidence="1">Retrotransposon gag domain-containing protein</fullName>
    </recommendedName>
</protein>
<dbReference type="EMBL" id="JBBNAF010000015">
    <property type="protein sequence ID" value="KAK9084502.1"/>
    <property type="molecule type" value="Genomic_DNA"/>
</dbReference>
<evidence type="ECO:0000259" key="1">
    <source>
        <dbReference type="Pfam" id="PF03732"/>
    </source>
</evidence>
<keyword evidence="3" id="KW-1185">Reference proteome</keyword>
<name>A0AAP0E432_9MAGN</name>
<dbReference type="Pfam" id="PF03732">
    <property type="entry name" value="Retrotrans_gag"/>
    <property type="match status" value="1"/>
</dbReference>
<comment type="caution">
    <text evidence="2">The sequence shown here is derived from an EMBL/GenBank/DDBJ whole genome shotgun (WGS) entry which is preliminary data.</text>
</comment>
<feature type="domain" description="Retrotransposon gag" evidence="1">
    <location>
        <begin position="22"/>
        <end position="90"/>
    </location>
</feature>
<evidence type="ECO:0000313" key="2">
    <source>
        <dbReference type="EMBL" id="KAK9084502.1"/>
    </source>
</evidence>
<dbReference type="InterPro" id="IPR005162">
    <property type="entry name" value="Retrotrans_gag_dom"/>
</dbReference>
<sequence length="91" mass="11433">MSQEKLHRVLRIEDRLRAEISSYTLERDADVWWRMIVATHGEFETWDAFKQKFYQQYFLLSVMMRLRREFMDLRQGPEQTVMHYMDRYDYL</sequence>
<accession>A0AAP0E432</accession>
<evidence type="ECO:0000313" key="3">
    <source>
        <dbReference type="Proteomes" id="UP001420932"/>
    </source>
</evidence>
<reference evidence="2 3" key="1">
    <citation type="submission" date="2024-01" db="EMBL/GenBank/DDBJ databases">
        <title>Genome assemblies of Stephania.</title>
        <authorList>
            <person name="Yang L."/>
        </authorList>
    </citation>
    <scope>NUCLEOTIDE SEQUENCE [LARGE SCALE GENOMIC DNA]</scope>
    <source>
        <strain evidence="2">YNDBR</strain>
        <tissue evidence="2">Leaf</tissue>
    </source>
</reference>